<keyword evidence="2" id="KW-1185">Reference proteome</keyword>
<evidence type="ECO:0000313" key="1">
    <source>
        <dbReference type="EMBL" id="KAJ8648849.1"/>
    </source>
</evidence>
<name>A0ACC2MT23_PERAE</name>
<evidence type="ECO:0000313" key="2">
    <source>
        <dbReference type="Proteomes" id="UP001234297"/>
    </source>
</evidence>
<reference evidence="1 2" key="1">
    <citation type="journal article" date="2022" name="Hortic Res">
        <title>A haplotype resolved chromosomal level avocado genome allows analysis of novel avocado genes.</title>
        <authorList>
            <person name="Nath O."/>
            <person name="Fletcher S.J."/>
            <person name="Hayward A."/>
            <person name="Shaw L.M."/>
            <person name="Masouleh A.K."/>
            <person name="Furtado A."/>
            <person name="Henry R.J."/>
            <person name="Mitter N."/>
        </authorList>
    </citation>
    <scope>NUCLEOTIDE SEQUENCE [LARGE SCALE GENOMIC DNA]</scope>
    <source>
        <strain evidence="2">cv. Hass</strain>
    </source>
</reference>
<proteinExistence type="predicted"/>
<organism evidence="1 2">
    <name type="scientific">Persea americana</name>
    <name type="common">Avocado</name>
    <dbReference type="NCBI Taxonomy" id="3435"/>
    <lineage>
        <taxon>Eukaryota</taxon>
        <taxon>Viridiplantae</taxon>
        <taxon>Streptophyta</taxon>
        <taxon>Embryophyta</taxon>
        <taxon>Tracheophyta</taxon>
        <taxon>Spermatophyta</taxon>
        <taxon>Magnoliopsida</taxon>
        <taxon>Magnoliidae</taxon>
        <taxon>Laurales</taxon>
        <taxon>Lauraceae</taxon>
        <taxon>Persea</taxon>
    </lineage>
</organism>
<dbReference type="EMBL" id="CM056809">
    <property type="protein sequence ID" value="KAJ8648849.1"/>
    <property type="molecule type" value="Genomic_DNA"/>
</dbReference>
<dbReference type="Proteomes" id="UP001234297">
    <property type="component" value="Chromosome 1"/>
</dbReference>
<comment type="caution">
    <text evidence="1">The sequence shown here is derived from an EMBL/GenBank/DDBJ whole genome shotgun (WGS) entry which is preliminary data.</text>
</comment>
<protein>
    <submittedName>
        <fullName evidence="1">Uncharacterized protein</fullName>
    </submittedName>
</protein>
<gene>
    <name evidence="1" type="ORF">MRB53_001872</name>
</gene>
<sequence>MSKDCSSNISHHFQELLIADLFSFFSFIVSKPLYFAYLLFFLPYIVQFISFLCPLLLSSSLLFLLSLLTISPHEKLTRYGFLGNACRKVVNALETQPDDNVEFHFFDPLSLIASELEACISLETVSYRGVGDDPVVEDLVEDGQTPNYNARKELVGIPQENDELGAPERLDNLWGEHEPGSVASRGLSNNFGENPIKVPLQNDELEASEQDQELKIPSIGSLGCNKRSMVAQGLTCNVGETANEIPQLKDELGAYEHQELKTTQGVTFKVAENHVQDIDTSGKENCNVMSLNPVGFGSMRKEKEWKRTLACKLYEERQSMESSEGMDLLWEVYEVDSGKAKEINKGKKEKMLKKKDYDMYEEEEEEEEEEEMNSQLCCLQALRFSTGRMNVGLGKLNSMRITKAFKGMGIFVRREKKKF</sequence>
<accession>A0ACC2MT23</accession>